<dbReference type="HOGENOM" id="CLU_2375895_0_0_1"/>
<dbReference type="Gramene" id="LPERR08G17220.1">
    <property type="protein sequence ID" value="LPERR08G17220.1"/>
    <property type="gene ID" value="LPERR08G17220"/>
</dbReference>
<reference evidence="1" key="3">
    <citation type="submission" date="2015-04" db="UniProtKB">
        <authorList>
            <consortium name="EnsemblPlants"/>
        </authorList>
    </citation>
    <scope>IDENTIFICATION</scope>
</reference>
<dbReference type="EnsemblPlants" id="LPERR08G17220.1">
    <property type="protein sequence ID" value="LPERR08G17220.1"/>
    <property type="gene ID" value="LPERR08G17220"/>
</dbReference>
<organism evidence="1 2">
    <name type="scientific">Leersia perrieri</name>
    <dbReference type="NCBI Taxonomy" id="77586"/>
    <lineage>
        <taxon>Eukaryota</taxon>
        <taxon>Viridiplantae</taxon>
        <taxon>Streptophyta</taxon>
        <taxon>Embryophyta</taxon>
        <taxon>Tracheophyta</taxon>
        <taxon>Spermatophyta</taxon>
        <taxon>Magnoliopsida</taxon>
        <taxon>Liliopsida</taxon>
        <taxon>Poales</taxon>
        <taxon>Poaceae</taxon>
        <taxon>BOP clade</taxon>
        <taxon>Oryzoideae</taxon>
        <taxon>Oryzeae</taxon>
        <taxon>Oryzinae</taxon>
        <taxon>Leersia</taxon>
    </lineage>
</organism>
<evidence type="ECO:0000313" key="2">
    <source>
        <dbReference type="Proteomes" id="UP000032180"/>
    </source>
</evidence>
<evidence type="ECO:0000313" key="1">
    <source>
        <dbReference type="EnsemblPlants" id="LPERR08G17220.1"/>
    </source>
</evidence>
<protein>
    <submittedName>
        <fullName evidence="1">Uncharacterized protein</fullName>
    </submittedName>
</protein>
<dbReference type="AlphaFoldDB" id="A0A0D9X9R1"/>
<name>A0A0D9X9R1_9ORYZ</name>
<keyword evidence="2" id="KW-1185">Reference proteome</keyword>
<reference evidence="2" key="2">
    <citation type="submission" date="2013-12" db="EMBL/GenBank/DDBJ databases">
        <authorList>
            <person name="Yu Y."/>
            <person name="Lee S."/>
            <person name="de Baynast K."/>
            <person name="Wissotski M."/>
            <person name="Liu L."/>
            <person name="Talag J."/>
            <person name="Goicoechea J."/>
            <person name="Angelova A."/>
            <person name="Jetty R."/>
            <person name="Kudrna D."/>
            <person name="Golser W."/>
            <person name="Rivera L."/>
            <person name="Zhang J."/>
            <person name="Wing R."/>
        </authorList>
    </citation>
    <scope>NUCLEOTIDE SEQUENCE</scope>
</reference>
<proteinExistence type="predicted"/>
<sequence length="95" mass="10696">MTKHDLTCHLNQVRQLKSSILCIMMEDFRACVDIVMASGAPTINTEILGTYSAIEALKKFARLECPEDDLDNPFTKILPVIKSKKVLQSYSVLHN</sequence>
<reference evidence="1 2" key="1">
    <citation type="submission" date="2012-08" db="EMBL/GenBank/DDBJ databases">
        <title>Oryza genome evolution.</title>
        <authorList>
            <person name="Wing R.A."/>
        </authorList>
    </citation>
    <scope>NUCLEOTIDE SEQUENCE</scope>
</reference>
<dbReference type="Proteomes" id="UP000032180">
    <property type="component" value="Chromosome 8"/>
</dbReference>
<accession>A0A0D9X9R1</accession>